<comment type="function">
    <text evidence="5">Could be a nuclease involved in processing of the 5'-end of pre-16S rRNA.</text>
</comment>
<dbReference type="GO" id="GO:0005829">
    <property type="term" value="C:cytosol"/>
    <property type="evidence" value="ECO:0007669"/>
    <property type="project" value="TreeGrafter"/>
</dbReference>
<dbReference type="InterPro" id="IPR006641">
    <property type="entry name" value="YqgF/RNaseH-like_dom"/>
</dbReference>
<dbReference type="GO" id="GO:0000967">
    <property type="term" value="P:rRNA 5'-end processing"/>
    <property type="evidence" value="ECO:0007669"/>
    <property type="project" value="UniProtKB-UniRule"/>
</dbReference>
<dbReference type="AlphaFoldDB" id="A0A6J4QGQ4"/>
<dbReference type="SUPFAM" id="SSF53098">
    <property type="entry name" value="Ribonuclease H-like"/>
    <property type="match status" value="1"/>
</dbReference>
<evidence type="ECO:0000256" key="2">
    <source>
        <dbReference type="ARBA" id="ARBA00022517"/>
    </source>
</evidence>
<dbReference type="SMART" id="SM00732">
    <property type="entry name" value="YqgFc"/>
    <property type="match status" value="1"/>
</dbReference>
<dbReference type="PANTHER" id="PTHR33317:SF4">
    <property type="entry name" value="POLYNUCLEOTIDYL TRANSFERASE, RIBONUCLEASE H-LIKE SUPERFAMILY PROTEIN"/>
    <property type="match status" value="1"/>
</dbReference>
<feature type="domain" description="YqgF/RNase H-like" evidence="6">
    <location>
        <begin position="24"/>
        <end position="124"/>
    </location>
</feature>
<accession>A0A6J4QGQ4</accession>
<gene>
    <name evidence="7" type="ORF">AVDCRST_MAG64-4444</name>
</gene>
<organism evidence="7">
    <name type="scientific">uncultured Phycisphaerae bacterium</name>
    <dbReference type="NCBI Taxonomy" id="904963"/>
    <lineage>
        <taxon>Bacteria</taxon>
        <taxon>Pseudomonadati</taxon>
        <taxon>Planctomycetota</taxon>
        <taxon>Phycisphaerae</taxon>
        <taxon>environmental samples</taxon>
    </lineage>
</organism>
<protein>
    <recommendedName>
        <fullName evidence="5">Putative pre-16S rRNA nuclease</fullName>
        <ecNumber evidence="5">3.1.-.-</ecNumber>
    </recommendedName>
</protein>
<dbReference type="HAMAP" id="MF_00651">
    <property type="entry name" value="Nuclease_YqgF"/>
    <property type="match status" value="1"/>
</dbReference>
<evidence type="ECO:0000256" key="5">
    <source>
        <dbReference type="HAMAP-Rule" id="MF_00651"/>
    </source>
</evidence>
<sequence>MGRDAHMYLRPQSAFVILHSAFTMRTLAIDLGARRVGLALSDEGGRFATPYEVLVVGSPRQASDAVARVVEREGVERVVLGLPLNMDESVGPQARQALDWGRALASRVGKPVVFVDERLSSFDAEQQIIDRKRGGERITRQRRKEQLDAIAAATFLQAFLDGRLPAYEA</sequence>
<comment type="subcellular location">
    <subcellularLocation>
        <location evidence="5">Cytoplasm</location>
    </subcellularLocation>
</comment>
<dbReference type="Pfam" id="PF03652">
    <property type="entry name" value="RuvX"/>
    <property type="match status" value="1"/>
</dbReference>
<keyword evidence="2 5" id="KW-0690">Ribosome biogenesis</keyword>
<dbReference type="PANTHER" id="PTHR33317">
    <property type="entry name" value="POLYNUCLEOTIDYL TRANSFERASE, RIBONUCLEASE H-LIKE SUPERFAMILY PROTEIN"/>
    <property type="match status" value="1"/>
</dbReference>
<evidence type="ECO:0000256" key="4">
    <source>
        <dbReference type="ARBA" id="ARBA00022801"/>
    </source>
</evidence>
<dbReference type="InterPro" id="IPR037027">
    <property type="entry name" value="YqgF/RNaseH-like_dom_sf"/>
</dbReference>
<evidence type="ECO:0000259" key="6">
    <source>
        <dbReference type="SMART" id="SM00732"/>
    </source>
</evidence>
<evidence type="ECO:0000256" key="3">
    <source>
        <dbReference type="ARBA" id="ARBA00022722"/>
    </source>
</evidence>
<dbReference type="GO" id="GO:0004518">
    <property type="term" value="F:nuclease activity"/>
    <property type="evidence" value="ECO:0007669"/>
    <property type="project" value="UniProtKB-KW"/>
</dbReference>
<evidence type="ECO:0000313" key="7">
    <source>
        <dbReference type="EMBL" id="CAA9444500.1"/>
    </source>
</evidence>
<proteinExistence type="inferred from homology"/>
<dbReference type="InterPro" id="IPR012337">
    <property type="entry name" value="RNaseH-like_sf"/>
</dbReference>
<dbReference type="EC" id="3.1.-.-" evidence="5"/>
<dbReference type="NCBIfam" id="TIGR00250">
    <property type="entry name" value="RNAse_H_YqgF"/>
    <property type="match status" value="1"/>
</dbReference>
<comment type="similarity">
    <text evidence="5">Belongs to the YqgF HJR family.</text>
</comment>
<keyword evidence="1 5" id="KW-0963">Cytoplasm</keyword>
<evidence type="ECO:0000256" key="1">
    <source>
        <dbReference type="ARBA" id="ARBA00022490"/>
    </source>
</evidence>
<dbReference type="GO" id="GO:0016788">
    <property type="term" value="F:hydrolase activity, acting on ester bonds"/>
    <property type="evidence" value="ECO:0007669"/>
    <property type="project" value="UniProtKB-UniRule"/>
</dbReference>
<dbReference type="CDD" id="cd16964">
    <property type="entry name" value="YqgF"/>
    <property type="match status" value="1"/>
</dbReference>
<reference evidence="7" key="1">
    <citation type="submission" date="2020-02" db="EMBL/GenBank/DDBJ databases">
        <authorList>
            <person name="Meier V. D."/>
        </authorList>
    </citation>
    <scope>NUCLEOTIDE SEQUENCE</scope>
    <source>
        <strain evidence="7">AVDCRST_MAG64</strain>
    </source>
</reference>
<dbReference type="InterPro" id="IPR005227">
    <property type="entry name" value="YqgF"/>
</dbReference>
<dbReference type="EMBL" id="CADCUQ010001039">
    <property type="protein sequence ID" value="CAA9444500.1"/>
    <property type="molecule type" value="Genomic_DNA"/>
</dbReference>
<keyword evidence="4 5" id="KW-0378">Hydrolase</keyword>
<dbReference type="Gene3D" id="3.30.420.140">
    <property type="entry name" value="YqgF/RNase H-like domain"/>
    <property type="match status" value="1"/>
</dbReference>
<name>A0A6J4QGQ4_9BACT</name>
<keyword evidence="3 5" id="KW-0540">Nuclease</keyword>